<keyword evidence="6" id="KW-0732">Signal</keyword>
<organism evidence="9 10">
    <name type="scientific">Sulfurovum zhangzhouensis</name>
    <dbReference type="NCBI Taxonomy" id="3019067"/>
    <lineage>
        <taxon>Bacteria</taxon>
        <taxon>Pseudomonadati</taxon>
        <taxon>Campylobacterota</taxon>
        <taxon>Epsilonproteobacteria</taxon>
        <taxon>Campylobacterales</taxon>
        <taxon>Sulfurovaceae</taxon>
        <taxon>Sulfurovum</taxon>
    </lineage>
</organism>
<dbReference type="RefSeq" id="WP_289412177.1">
    <property type="nucleotide sequence ID" value="NZ_JAQIBD010000001.1"/>
</dbReference>
<keyword evidence="4" id="KW-1133">Transmembrane helix</keyword>
<dbReference type="Proteomes" id="UP001169069">
    <property type="component" value="Unassembled WGS sequence"/>
</dbReference>
<evidence type="ECO:0000256" key="1">
    <source>
        <dbReference type="ARBA" id="ARBA00004651"/>
    </source>
</evidence>
<evidence type="ECO:0000313" key="10">
    <source>
        <dbReference type="Proteomes" id="UP001169069"/>
    </source>
</evidence>
<evidence type="ECO:0000256" key="2">
    <source>
        <dbReference type="ARBA" id="ARBA00022475"/>
    </source>
</evidence>
<evidence type="ECO:0000313" key="9">
    <source>
        <dbReference type="EMBL" id="MDM5270901.1"/>
    </source>
</evidence>
<gene>
    <name evidence="9" type="ORF">PGH07_01770</name>
</gene>
<dbReference type="Gene3D" id="3.30.450.20">
    <property type="entry name" value="PAS domain"/>
    <property type="match status" value="2"/>
</dbReference>
<proteinExistence type="predicted"/>
<dbReference type="Pfam" id="PF22309">
    <property type="entry name" value="HK-GC-Chemotax_sensor"/>
    <property type="match status" value="1"/>
</dbReference>
<accession>A0ABT7QVY5</accession>
<reference evidence="9" key="1">
    <citation type="submission" date="2023-01" db="EMBL/GenBank/DDBJ databases">
        <title>Sulfurovum sp. zt1-1 genome assembly.</title>
        <authorList>
            <person name="Wang J."/>
        </authorList>
    </citation>
    <scope>NUCLEOTIDE SEQUENCE</scope>
    <source>
        <strain evidence="9">Zt1-1</strain>
    </source>
</reference>
<keyword evidence="10" id="KW-1185">Reference proteome</keyword>
<comment type="subcellular location">
    <subcellularLocation>
        <location evidence="1">Cell membrane</location>
        <topology evidence="1">Multi-pass membrane protein</topology>
    </subcellularLocation>
</comment>
<dbReference type="InterPro" id="IPR054513">
    <property type="entry name" value="Dret_0059-like_sensor"/>
</dbReference>
<feature type="domain" description="Dret-0059-like sensor" evidence="8">
    <location>
        <begin position="274"/>
        <end position="394"/>
    </location>
</feature>
<feature type="signal peptide" evidence="6">
    <location>
        <begin position="1"/>
        <end position="19"/>
    </location>
</feature>
<protein>
    <submittedName>
        <fullName evidence="9">Cache domain-containing protein</fullName>
    </submittedName>
</protein>
<evidence type="ECO:0000256" key="4">
    <source>
        <dbReference type="ARBA" id="ARBA00022989"/>
    </source>
</evidence>
<evidence type="ECO:0000259" key="7">
    <source>
        <dbReference type="Pfam" id="PF02743"/>
    </source>
</evidence>
<keyword evidence="2" id="KW-1003">Cell membrane</keyword>
<comment type="caution">
    <text evidence="9">The sequence shown here is derived from an EMBL/GenBank/DDBJ whole genome shotgun (WGS) entry which is preliminary data.</text>
</comment>
<dbReference type="InterPro" id="IPR029151">
    <property type="entry name" value="Sensor-like_sf"/>
</dbReference>
<keyword evidence="3" id="KW-0812">Transmembrane</keyword>
<feature type="chain" id="PRO_5045683606" evidence="6">
    <location>
        <begin position="20"/>
        <end position="501"/>
    </location>
</feature>
<evidence type="ECO:0000256" key="6">
    <source>
        <dbReference type="SAM" id="SignalP"/>
    </source>
</evidence>
<dbReference type="InterPro" id="IPR033479">
    <property type="entry name" value="dCache_1"/>
</dbReference>
<feature type="domain" description="Cache" evidence="7">
    <location>
        <begin position="86"/>
        <end position="224"/>
    </location>
</feature>
<dbReference type="SUPFAM" id="SSF103190">
    <property type="entry name" value="Sensory domain-like"/>
    <property type="match status" value="1"/>
</dbReference>
<sequence length="501" mass="56947">MKKIIIVLSTLVFLSSAWAAKPVEEPQTVGPEIMLGTATHYVDTIFTNASALLKLVASTPEAERGDWKGIKPYLGQISEKLPGVYSYILPNGDYYTLDRDFTNLNLSNRGYFKSLFTGNAVNSFPIFSRSTGKKSIFIAEPIIVNGKVTGALGISIFLDELNAKLNKDFDLPLDYTWYVLNAKGNTILDKESDFIFMNPLTQGSDSLRKAVTEALKNDSGKMQYQLDREKLAYYQKLSHLDWWMFFAKQEGEKTQTSPKLKLTLERFVPELQNQLNLIDASIAKQIEQSNVKVEKESEIRKLLSAVLDANPNVVDAAYADKKGILRYIEPRDYKNFEGSDISSQEHIIAMRKNPQPLFSSGFMSVEDFLSMVVARPLYDNKKQFIGSITVLIRPELFITPMINKSTVPEDYELWIMQTDGMIIYDQDKEEIGKMIFSDPMYEGYETLLKLGKNIVAAPEGEGSYIFLSPGLKEKAIKNVIWKTVKLHDREWRVILAYRPYE</sequence>
<name>A0ABT7QVY5_9BACT</name>
<dbReference type="EMBL" id="JAQIBD010000001">
    <property type="protein sequence ID" value="MDM5270901.1"/>
    <property type="molecule type" value="Genomic_DNA"/>
</dbReference>
<evidence type="ECO:0000259" key="8">
    <source>
        <dbReference type="Pfam" id="PF22309"/>
    </source>
</evidence>
<evidence type="ECO:0000256" key="5">
    <source>
        <dbReference type="ARBA" id="ARBA00023136"/>
    </source>
</evidence>
<evidence type="ECO:0000256" key="3">
    <source>
        <dbReference type="ARBA" id="ARBA00022692"/>
    </source>
</evidence>
<keyword evidence="5" id="KW-0472">Membrane</keyword>
<dbReference type="Pfam" id="PF02743">
    <property type="entry name" value="dCache_1"/>
    <property type="match status" value="1"/>
</dbReference>
<dbReference type="CDD" id="cd12914">
    <property type="entry name" value="PDC1_DGC_like"/>
    <property type="match status" value="2"/>
</dbReference>